<dbReference type="RefSeq" id="XP_062683267.1">
    <property type="nucleotide sequence ID" value="XM_062821329.1"/>
</dbReference>
<dbReference type="InterPro" id="IPR029058">
    <property type="entry name" value="AB_hydrolase_fold"/>
</dbReference>
<keyword evidence="2" id="KW-0378">Hydrolase</keyword>
<dbReference type="Pfam" id="PF12697">
    <property type="entry name" value="Abhydrolase_6"/>
    <property type="match status" value="1"/>
</dbReference>
<dbReference type="Proteomes" id="UP001278500">
    <property type="component" value="Unassembled WGS sequence"/>
</dbReference>
<evidence type="ECO:0000313" key="3">
    <source>
        <dbReference type="Proteomes" id="UP001278500"/>
    </source>
</evidence>
<sequence length="362" mass="39303">MAEPLETRNFFPALQRNVTPTASGSEVVSYTSDLGNGGPILTLIHGYPQSAFIWRHLVPLLQPKVSLFIPELPGYGISTPISAGTGDHTKRAVGRALLDALSQVFGTNTSSSSSSPRPIILAGHDRGARICHRLAVDASPSSHPENNNFFSALNLSVQGVIMLDILPTKSQWDLFSSPSVSQGYFHWPLLANVELAVPMIQAFGVGNWVRGGHLRLAGSATDSTARIMSDDAVEVHVKLFEREGTVRWTCEDYKAGAQREVDEQVEDLKEGRRVEVDALVMFSREKLGRGGGLDVEGVWRGTVTVDGKQGGKEECKVGDKWVGDGMELEVVGVEGGRGHYLPEEAYDVVGERVVRFLEKLGL</sequence>
<dbReference type="AlphaFoldDB" id="A0AAE0MT38"/>
<reference evidence="2" key="2">
    <citation type="submission" date="2023-06" db="EMBL/GenBank/DDBJ databases">
        <authorList>
            <consortium name="Lawrence Berkeley National Laboratory"/>
            <person name="Haridas S."/>
            <person name="Hensen N."/>
            <person name="Bonometti L."/>
            <person name="Westerberg I."/>
            <person name="Brannstrom I.O."/>
            <person name="Guillou S."/>
            <person name="Cros-Aarteil S."/>
            <person name="Calhoun S."/>
            <person name="Kuo A."/>
            <person name="Mondo S."/>
            <person name="Pangilinan J."/>
            <person name="Riley R."/>
            <person name="Labutti K."/>
            <person name="Andreopoulos B."/>
            <person name="Lipzen A."/>
            <person name="Chen C."/>
            <person name="Yanf M."/>
            <person name="Daum C."/>
            <person name="Ng V."/>
            <person name="Clum A."/>
            <person name="Steindorff A."/>
            <person name="Ohm R."/>
            <person name="Martin F."/>
            <person name="Silar P."/>
            <person name="Natvig D."/>
            <person name="Lalanne C."/>
            <person name="Gautier V."/>
            <person name="Ament-Velasquez S.L."/>
            <person name="Kruys A."/>
            <person name="Hutchinson M.I."/>
            <person name="Powell A.J."/>
            <person name="Barry K."/>
            <person name="Miller A.N."/>
            <person name="Grigoriev I.V."/>
            <person name="Debuchy R."/>
            <person name="Gladieux P."/>
            <person name="Thoren M.H."/>
            <person name="Johannesson H."/>
        </authorList>
    </citation>
    <scope>NUCLEOTIDE SEQUENCE</scope>
    <source>
        <strain evidence="2">CBS 560.94</strain>
    </source>
</reference>
<dbReference type="EMBL" id="JAUEPP010000003">
    <property type="protein sequence ID" value="KAK3348185.1"/>
    <property type="molecule type" value="Genomic_DNA"/>
</dbReference>
<proteinExistence type="predicted"/>
<feature type="domain" description="AB hydrolase-1" evidence="1">
    <location>
        <begin position="43"/>
        <end position="221"/>
    </location>
</feature>
<comment type="caution">
    <text evidence="2">The sequence shown here is derived from an EMBL/GenBank/DDBJ whole genome shotgun (WGS) entry which is preliminary data.</text>
</comment>
<keyword evidence="3" id="KW-1185">Reference proteome</keyword>
<dbReference type="GO" id="GO:0016787">
    <property type="term" value="F:hydrolase activity"/>
    <property type="evidence" value="ECO:0007669"/>
    <property type="project" value="UniProtKB-KW"/>
</dbReference>
<accession>A0AAE0MT38</accession>
<evidence type="ECO:0000313" key="2">
    <source>
        <dbReference type="EMBL" id="KAK3348185.1"/>
    </source>
</evidence>
<evidence type="ECO:0000259" key="1">
    <source>
        <dbReference type="Pfam" id="PF12697"/>
    </source>
</evidence>
<dbReference type="PANTHER" id="PTHR43329">
    <property type="entry name" value="EPOXIDE HYDROLASE"/>
    <property type="match status" value="1"/>
</dbReference>
<organism evidence="2 3">
    <name type="scientific">Neurospora tetraspora</name>
    <dbReference type="NCBI Taxonomy" id="94610"/>
    <lineage>
        <taxon>Eukaryota</taxon>
        <taxon>Fungi</taxon>
        <taxon>Dikarya</taxon>
        <taxon>Ascomycota</taxon>
        <taxon>Pezizomycotina</taxon>
        <taxon>Sordariomycetes</taxon>
        <taxon>Sordariomycetidae</taxon>
        <taxon>Sordariales</taxon>
        <taxon>Sordariaceae</taxon>
        <taxon>Neurospora</taxon>
    </lineage>
</organism>
<protein>
    <submittedName>
        <fullName evidence="2">Alpha/Beta hydrolase protein</fullName>
    </submittedName>
</protein>
<reference evidence="2" key="1">
    <citation type="journal article" date="2023" name="Mol. Phylogenet. Evol.">
        <title>Genome-scale phylogeny and comparative genomics of the fungal order Sordariales.</title>
        <authorList>
            <person name="Hensen N."/>
            <person name="Bonometti L."/>
            <person name="Westerberg I."/>
            <person name="Brannstrom I.O."/>
            <person name="Guillou S."/>
            <person name="Cros-Aarteil S."/>
            <person name="Calhoun S."/>
            <person name="Haridas S."/>
            <person name="Kuo A."/>
            <person name="Mondo S."/>
            <person name="Pangilinan J."/>
            <person name="Riley R."/>
            <person name="LaButti K."/>
            <person name="Andreopoulos B."/>
            <person name="Lipzen A."/>
            <person name="Chen C."/>
            <person name="Yan M."/>
            <person name="Daum C."/>
            <person name="Ng V."/>
            <person name="Clum A."/>
            <person name="Steindorff A."/>
            <person name="Ohm R.A."/>
            <person name="Martin F."/>
            <person name="Silar P."/>
            <person name="Natvig D.O."/>
            <person name="Lalanne C."/>
            <person name="Gautier V."/>
            <person name="Ament-Velasquez S.L."/>
            <person name="Kruys A."/>
            <person name="Hutchinson M.I."/>
            <person name="Powell A.J."/>
            <person name="Barry K."/>
            <person name="Miller A.N."/>
            <person name="Grigoriev I.V."/>
            <person name="Debuchy R."/>
            <person name="Gladieux P."/>
            <person name="Hiltunen Thoren M."/>
            <person name="Johannesson H."/>
        </authorList>
    </citation>
    <scope>NUCLEOTIDE SEQUENCE</scope>
    <source>
        <strain evidence="2">CBS 560.94</strain>
    </source>
</reference>
<gene>
    <name evidence="2" type="ORF">B0H65DRAFT_168046</name>
</gene>
<dbReference type="SUPFAM" id="SSF53474">
    <property type="entry name" value="alpha/beta-Hydrolases"/>
    <property type="match status" value="1"/>
</dbReference>
<name>A0AAE0MT38_9PEZI</name>
<dbReference type="GeneID" id="87858483"/>
<dbReference type="InterPro" id="IPR000073">
    <property type="entry name" value="AB_hydrolase_1"/>
</dbReference>
<dbReference type="Gene3D" id="3.40.50.1820">
    <property type="entry name" value="alpha/beta hydrolase"/>
    <property type="match status" value="1"/>
</dbReference>